<accession>A0A401GPE3</accession>
<dbReference type="STRING" id="139825.A0A401GPE3"/>
<evidence type="ECO:0000313" key="2">
    <source>
        <dbReference type="Proteomes" id="UP000287166"/>
    </source>
</evidence>
<dbReference type="RefSeq" id="XP_027614999.1">
    <property type="nucleotide sequence ID" value="XM_027759198.1"/>
</dbReference>
<dbReference type="EMBL" id="BFAD01000006">
    <property type="protein sequence ID" value="GBE84086.1"/>
    <property type="molecule type" value="Genomic_DNA"/>
</dbReference>
<organism evidence="1 2">
    <name type="scientific">Sparassis crispa</name>
    <dbReference type="NCBI Taxonomy" id="139825"/>
    <lineage>
        <taxon>Eukaryota</taxon>
        <taxon>Fungi</taxon>
        <taxon>Dikarya</taxon>
        <taxon>Basidiomycota</taxon>
        <taxon>Agaricomycotina</taxon>
        <taxon>Agaricomycetes</taxon>
        <taxon>Polyporales</taxon>
        <taxon>Sparassidaceae</taxon>
        <taxon>Sparassis</taxon>
    </lineage>
</organism>
<dbReference type="GeneID" id="38781003"/>
<dbReference type="Proteomes" id="UP000287166">
    <property type="component" value="Unassembled WGS sequence"/>
</dbReference>
<name>A0A401GPE3_9APHY</name>
<dbReference type="OrthoDB" id="5419315at2759"/>
<comment type="caution">
    <text evidence="1">The sequence shown here is derived from an EMBL/GenBank/DDBJ whole genome shotgun (WGS) entry which is preliminary data.</text>
</comment>
<keyword evidence="2" id="KW-1185">Reference proteome</keyword>
<gene>
    <name evidence="1" type="ORF">SCP_0600640</name>
</gene>
<dbReference type="AlphaFoldDB" id="A0A401GPE3"/>
<protein>
    <submittedName>
        <fullName evidence="1">Uncharacterized protein</fullName>
    </submittedName>
</protein>
<dbReference type="InParanoid" id="A0A401GPE3"/>
<reference evidence="1 2" key="1">
    <citation type="journal article" date="2018" name="Sci. Rep.">
        <title>Genome sequence of the cauliflower mushroom Sparassis crispa (Hanabiratake) and its association with beneficial usage.</title>
        <authorList>
            <person name="Kiyama R."/>
            <person name="Furutani Y."/>
            <person name="Kawaguchi K."/>
            <person name="Nakanishi T."/>
        </authorList>
    </citation>
    <scope>NUCLEOTIDE SEQUENCE [LARGE SCALE GENOMIC DNA]</scope>
</reference>
<sequence>MQNPEQLMPKHFYDQALVKIARAMVHGAHYTDVDAIAAVQLMSFAVFVNSRGDWPALFEVVCDWLGQSRTHEEQNPKLTLLNVNFAARYAAKATMLIDVFSSITL</sequence>
<evidence type="ECO:0000313" key="1">
    <source>
        <dbReference type="EMBL" id="GBE84086.1"/>
    </source>
</evidence>
<proteinExistence type="predicted"/>